<comment type="caution">
    <text evidence="1">The sequence shown here is derived from an EMBL/GenBank/DDBJ whole genome shotgun (WGS) entry which is preliminary data.</text>
</comment>
<evidence type="ECO:0000313" key="1">
    <source>
        <dbReference type="EMBL" id="GBM85253.1"/>
    </source>
</evidence>
<protein>
    <submittedName>
        <fullName evidence="1">Uncharacterized protein</fullName>
    </submittedName>
</protein>
<keyword evidence="2" id="KW-1185">Reference proteome</keyword>
<sequence length="106" mass="12380">MFYKHCALCIPRNEIPWGEIRIVAAESSLHPLGLTICSLEFHQDTLSRREVMRWCFILLETPFDISSSAWGQVAFSEDFQEKLAHIFFCLVEIFQQLSQPQQATFR</sequence>
<accession>A0A4Y2J4U5</accession>
<name>A0A4Y2J4U5_ARAVE</name>
<evidence type="ECO:0000313" key="2">
    <source>
        <dbReference type="Proteomes" id="UP000499080"/>
    </source>
</evidence>
<gene>
    <name evidence="1" type="ORF">AVEN_242456_1</name>
</gene>
<dbReference type="AlphaFoldDB" id="A0A4Y2J4U5"/>
<dbReference type="EMBL" id="BGPR01003218">
    <property type="protein sequence ID" value="GBM85253.1"/>
    <property type="molecule type" value="Genomic_DNA"/>
</dbReference>
<dbReference type="Proteomes" id="UP000499080">
    <property type="component" value="Unassembled WGS sequence"/>
</dbReference>
<organism evidence="1 2">
    <name type="scientific">Araneus ventricosus</name>
    <name type="common">Orbweaver spider</name>
    <name type="synonym">Epeira ventricosa</name>
    <dbReference type="NCBI Taxonomy" id="182803"/>
    <lineage>
        <taxon>Eukaryota</taxon>
        <taxon>Metazoa</taxon>
        <taxon>Ecdysozoa</taxon>
        <taxon>Arthropoda</taxon>
        <taxon>Chelicerata</taxon>
        <taxon>Arachnida</taxon>
        <taxon>Araneae</taxon>
        <taxon>Araneomorphae</taxon>
        <taxon>Entelegynae</taxon>
        <taxon>Araneoidea</taxon>
        <taxon>Araneidae</taxon>
        <taxon>Araneus</taxon>
    </lineage>
</organism>
<proteinExistence type="predicted"/>
<reference evidence="1 2" key="1">
    <citation type="journal article" date="2019" name="Sci. Rep.">
        <title>Orb-weaving spider Araneus ventricosus genome elucidates the spidroin gene catalogue.</title>
        <authorList>
            <person name="Kono N."/>
            <person name="Nakamura H."/>
            <person name="Ohtoshi R."/>
            <person name="Moran D.A.P."/>
            <person name="Shinohara A."/>
            <person name="Yoshida Y."/>
            <person name="Fujiwara M."/>
            <person name="Mori M."/>
            <person name="Tomita M."/>
            <person name="Arakawa K."/>
        </authorList>
    </citation>
    <scope>NUCLEOTIDE SEQUENCE [LARGE SCALE GENOMIC DNA]</scope>
</reference>